<sequence length="390" mass="43678">MSASTSSRTGLHPIFYIASWIFFSNLTILFNKWLIDDAGFPVILTWWHMTFTTLATQVLARTTSILDGRHKIKMTPRLYLRAVIPIGVLYSGSMVTSTLVYLYLSVPFIQMLKAAAPVVTLLVGWLWDVEHPTWSKFFYIMIIVLGVVMASAGEIHFSWPGFVYQVAGILFESVRIIMIQSLVSSEGLNMDPLVSLYYYAPVGAVTNFVLSLASGWSSFEWTHAVEVGFWMLLLNAVVAFLLNVFSVCLIGKTSGLILVLTGILKNILLVITAVAIWGTPIASLQLIGYTLALFGLLLYRSGWNETKSTLTYPFQYIYKNTRLPPFPRKPWLAVAAFVISLLLFVAWTREGHKHSGQSSATDTIEGVDRLSSGWLTWIHVKDGKWWVGSK</sequence>
<name>A0ACB9Z714_9PEZI</name>
<proteinExistence type="predicted"/>
<accession>A0ACB9Z714</accession>
<comment type="caution">
    <text evidence="1">The sequence shown here is derived from an EMBL/GenBank/DDBJ whole genome shotgun (WGS) entry which is preliminary data.</text>
</comment>
<protein>
    <submittedName>
        <fullName evidence="1">TPT-domain-containing protein</fullName>
    </submittedName>
</protein>
<gene>
    <name evidence="1" type="ORF">F4820DRAFT_446257</name>
</gene>
<organism evidence="1 2">
    <name type="scientific">Hypoxylon rubiginosum</name>
    <dbReference type="NCBI Taxonomy" id="110542"/>
    <lineage>
        <taxon>Eukaryota</taxon>
        <taxon>Fungi</taxon>
        <taxon>Dikarya</taxon>
        <taxon>Ascomycota</taxon>
        <taxon>Pezizomycotina</taxon>
        <taxon>Sordariomycetes</taxon>
        <taxon>Xylariomycetidae</taxon>
        <taxon>Xylariales</taxon>
        <taxon>Hypoxylaceae</taxon>
        <taxon>Hypoxylon</taxon>
    </lineage>
</organism>
<dbReference type="EMBL" id="MU393449">
    <property type="protein sequence ID" value="KAI4867273.1"/>
    <property type="molecule type" value="Genomic_DNA"/>
</dbReference>
<evidence type="ECO:0000313" key="2">
    <source>
        <dbReference type="Proteomes" id="UP001497700"/>
    </source>
</evidence>
<reference evidence="1 2" key="1">
    <citation type="journal article" date="2022" name="New Phytol.">
        <title>Ecological generalism drives hyperdiversity of secondary metabolite gene clusters in xylarialean endophytes.</title>
        <authorList>
            <person name="Franco M.E.E."/>
            <person name="Wisecaver J.H."/>
            <person name="Arnold A.E."/>
            <person name="Ju Y.M."/>
            <person name="Slot J.C."/>
            <person name="Ahrendt S."/>
            <person name="Moore L.P."/>
            <person name="Eastman K.E."/>
            <person name="Scott K."/>
            <person name="Konkel Z."/>
            <person name="Mondo S.J."/>
            <person name="Kuo A."/>
            <person name="Hayes R.D."/>
            <person name="Haridas S."/>
            <person name="Andreopoulos B."/>
            <person name="Riley R."/>
            <person name="LaButti K."/>
            <person name="Pangilinan J."/>
            <person name="Lipzen A."/>
            <person name="Amirebrahimi M."/>
            <person name="Yan J."/>
            <person name="Adam C."/>
            <person name="Keymanesh K."/>
            <person name="Ng V."/>
            <person name="Louie K."/>
            <person name="Northen T."/>
            <person name="Drula E."/>
            <person name="Henrissat B."/>
            <person name="Hsieh H.M."/>
            <person name="Youens-Clark K."/>
            <person name="Lutzoni F."/>
            <person name="Miadlikowska J."/>
            <person name="Eastwood D.C."/>
            <person name="Hamelin R.C."/>
            <person name="Grigoriev I.V."/>
            <person name="U'Ren J.M."/>
        </authorList>
    </citation>
    <scope>NUCLEOTIDE SEQUENCE [LARGE SCALE GENOMIC DNA]</scope>
    <source>
        <strain evidence="1 2">CBS 119005</strain>
    </source>
</reference>
<dbReference type="Proteomes" id="UP001497700">
    <property type="component" value="Unassembled WGS sequence"/>
</dbReference>
<keyword evidence="2" id="KW-1185">Reference proteome</keyword>
<evidence type="ECO:0000313" key="1">
    <source>
        <dbReference type="EMBL" id="KAI4867273.1"/>
    </source>
</evidence>